<feature type="domain" description="AAA ATPase AAA+ lid" evidence="1">
    <location>
        <begin position="4"/>
        <end position="40"/>
    </location>
</feature>
<dbReference type="Gene3D" id="1.10.8.60">
    <property type="match status" value="1"/>
</dbReference>
<dbReference type="OrthoDB" id="1931278at2759"/>
<keyword evidence="3" id="KW-1185">Reference proteome</keyword>
<dbReference type="EMBL" id="BJWL01000020">
    <property type="protein sequence ID" value="GFZ08705.1"/>
    <property type="molecule type" value="Genomic_DNA"/>
</dbReference>
<dbReference type="AlphaFoldDB" id="A0A7J0GD10"/>
<name>A0A7J0GD10_9ERIC</name>
<sequence length="81" mass="8825">MARDVDLDAIARVTEGFSGADLQALLSDAQLAAVHELLDTRPSVSEAEKQRLYGIYYQFLDAKRSVAAQSRDAKGKRATLA</sequence>
<dbReference type="Proteomes" id="UP000585474">
    <property type="component" value="Unassembled WGS sequence"/>
</dbReference>
<dbReference type="Pfam" id="PF17862">
    <property type="entry name" value="AAA_lid_3"/>
    <property type="match status" value="1"/>
</dbReference>
<proteinExistence type="predicted"/>
<evidence type="ECO:0000313" key="3">
    <source>
        <dbReference type="Proteomes" id="UP000585474"/>
    </source>
</evidence>
<gene>
    <name evidence="2" type="ORF">Acr_20g0005130</name>
</gene>
<accession>A0A7J0GD10</accession>
<evidence type="ECO:0000313" key="2">
    <source>
        <dbReference type="EMBL" id="GFZ08705.1"/>
    </source>
</evidence>
<comment type="caution">
    <text evidence="2">The sequence shown here is derived from an EMBL/GenBank/DDBJ whole genome shotgun (WGS) entry which is preliminary data.</text>
</comment>
<dbReference type="InterPro" id="IPR041569">
    <property type="entry name" value="AAA_lid_3"/>
</dbReference>
<organism evidence="2 3">
    <name type="scientific">Actinidia rufa</name>
    <dbReference type="NCBI Taxonomy" id="165716"/>
    <lineage>
        <taxon>Eukaryota</taxon>
        <taxon>Viridiplantae</taxon>
        <taxon>Streptophyta</taxon>
        <taxon>Embryophyta</taxon>
        <taxon>Tracheophyta</taxon>
        <taxon>Spermatophyta</taxon>
        <taxon>Magnoliopsida</taxon>
        <taxon>eudicotyledons</taxon>
        <taxon>Gunneridae</taxon>
        <taxon>Pentapetalae</taxon>
        <taxon>asterids</taxon>
        <taxon>Ericales</taxon>
        <taxon>Actinidiaceae</taxon>
        <taxon>Actinidia</taxon>
    </lineage>
</organism>
<evidence type="ECO:0000259" key="1">
    <source>
        <dbReference type="Pfam" id="PF17862"/>
    </source>
</evidence>
<protein>
    <submittedName>
        <fullName evidence="2">Peroxisome 1</fullName>
    </submittedName>
</protein>
<reference evidence="2 3" key="1">
    <citation type="submission" date="2019-07" db="EMBL/GenBank/DDBJ databases">
        <title>De Novo Assembly of kiwifruit Actinidia rufa.</title>
        <authorList>
            <person name="Sugita-Konishi S."/>
            <person name="Sato K."/>
            <person name="Mori E."/>
            <person name="Abe Y."/>
            <person name="Kisaki G."/>
            <person name="Hamano K."/>
            <person name="Suezawa K."/>
            <person name="Otani M."/>
            <person name="Fukuda T."/>
            <person name="Manabe T."/>
            <person name="Gomi K."/>
            <person name="Tabuchi M."/>
            <person name="Akimitsu K."/>
            <person name="Kataoka I."/>
        </authorList>
    </citation>
    <scope>NUCLEOTIDE SEQUENCE [LARGE SCALE GENOMIC DNA]</scope>
    <source>
        <strain evidence="3">cv. Fuchu</strain>
    </source>
</reference>